<protein>
    <submittedName>
        <fullName evidence="2">Uncharacterized protein</fullName>
    </submittedName>
</protein>
<dbReference type="Proteomes" id="UP000236311">
    <property type="component" value="Unassembled WGS sequence"/>
</dbReference>
<keyword evidence="3" id="KW-1185">Reference proteome</keyword>
<dbReference type="AlphaFoldDB" id="A0A2K4ZNW2"/>
<evidence type="ECO:0000256" key="1">
    <source>
        <dbReference type="SAM" id="Phobius"/>
    </source>
</evidence>
<feature type="transmembrane region" description="Helical" evidence="1">
    <location>
        <begin position="37"/>
        <end position="56"/>
    </location>
</feature>
<keyword evidence="1" id="KW-1133">Transmembrane helix</keyword>
<feature type="transmembrane region" description="Helical" evidence="1">
    <location>
        <begin position="72"/>
        <end position="90"/>
    </location>
</feature>
<proteinExistence type="predicted"/>
<evidence type="ECO:0000313" key="2">
    <source>
        <dbReference type="EMBL" id="SOY32161.1"/>
    </source>
</evidence>
<gene>
    <name evidence="2" type="ORF">AMURIS_04914</name>
</gene>
<dbReference type="RefSeq" id="WP_103242129.1">
    <property type="nucleotide sequence ID" value="NZ_JANJZD010000046.1"/>
</dbReference>
<accession>A0A2K4ZNW2</accession>
<sequence length="96" mass="10665">MPVGAGIFLGIVLFVFTSLDIFMLVSLLKPGDERNQVIVWKASSFTLLAMVGANILDVIENFVRAQPMSQNPFIQLEVAAIVYFVALMFYKKRHGG</sequence>
<feature type="transmembrane region" description="Helical" evidence="1">
    <location>
        <begin position="6"/>
        <end position="25"/>
    </location>
</feature>
<dbReference type="OrthoDB" id="1858014at2"/>
<dbReference type="EMBL" id="OFSM01000041">
    <property type="protein sequence ID" value="SOY32161.1"/>
    <property type="molecule type" value="Genomic_DNA"/>
</dbReference>
<reference evidence="2 3" key="1">
    <citation type="submission" date="2018-01" db="EMBL/GenBank/DDBJ databases">
        <authorList>
            <person name="Gaut B.S."/>
            <person name="Morton B.R."/>
            <person name="Clegg M.T."/>
            <person name="Duvall M.R."/>
        </authorList>
    </citation>
    <scope>NUCLEOTIDE SEQUENCE [LARGE SCALE GENOMIC DNA]</scope>
    <source>
        <strain evidence="2">GP69</strain>
    </source>
</reference>
<keyword evidence="1" id="KW-0812">Transmembrane</keyword>
<evidence type="ECO:0000313" key="3">
    <source>
        <dbReference type="Proteomes" id="UP000236311"/>
    </source>
</evidence>
<name>A0A2K4ZNW2_9FIRM</name>
<keyword evidence="1" id="KW-0472">Membrane</keyword>
<organism evidence="2 3">
    <name type="scientific">Acetatifactor muris</name>
    <dbReference type="NCBI Taxonomy" id="879566"/>
    <lineage>
        <taxon>Bacteria</taxon>
        <taxon>Bacillati</taxon>
        <taxon>Bacillota</taxon>
        <taxon>Clostridia</taxon>
        <taxon>Lachnospirales</taxon>
        <taxon>Lachnospiraceae</taxon>
        <taxon>Acetatifactor</taxon>
    </lineage>
</organism>